<feature type="transmembrane region" description="Helical" evidence="8">
    <location>
        <begin position="253"/>
        <end position="274"/>
    </location>
</feature>
<organism evidence="9 10">
    <name type="scientific">Candidatus Manganitrophus noduliformans</name>
    <dbReference type="NCBI Taxonomy" id="2606439"/>
    <lineage>
        <taxon>Bacteria</taxon>
        <taxon>Pseudomonadati</taxon>
        <taxon>Nitrospirota</taxon>
        <taxon>Nitrospiria</taxon>
        <taxon>Candidatus Troglogloeales</taxon>
        <taxon>Candidatus Manganitrophaceae</taxon>
        <taxon>Candidatus Manganitrophus</taxon>
    </lineage>
</organism>
<feature type="transmembrane region" description="Helical" evidence="8">
    <location>
        <begin position="36"/>
        <end position="53"/>
    </location>
</feature>
<dbReference type="GO" id="GO:0055085">
    <property type="term" value="P:transmembrane transport"/>
    <property type="evidence" value="ECO:0007669"/>
    <property type="project" value="TreeGrafter"/>
</dbReference>
<dbReference type="Pfam" id="PF01594">
    <property type="entry name" value="AI-2E_transport"/>
    <property type="match status" value="1"/>
</dbReference>
<evidence type="ECO:0000256" key="4">
    <source>
        <dbReference type="ARBA" id="ARBA00022475"/>
    </source>
</evidence>
<keyword evidence="4" id="KW-1003">Cell membrane</keyword>
<comment type="similarity">
    <text evidence="2">Belongs to the autoinducer-2 exporter (AI-2E) (TC 2.A.86) family.</text>
</comment>
<accession>A0A7X6DNU5</accession>
<evidence type="ECO:0000256" key="7">
    <source>
        <dbReference type="ARBA" id="ARBA00023136"/>
    </source>
</evidence>
<dbReference type="GO" id="GO:0005886">
    <property type="term" value="C:plasma membrane"/>
    <property type="evidence" value="ECO:0007669"/>
    <property type="project" value="UniProtKB-SubCell"/>
</dbReference>
<feature type="transmembrane region" description="Helical" evidence="8">
    <location>
        <begin position="158"/>
        <end position="178"/>
    </location>
</feature>
<comment type="subcellular location">
    <subcellularLocation>
        <location evidence="1">Cell membrane</location>
        <topology evidence="1">Multi-pass membrane protein</topology>
    </subcellularLocation>
</comment>
<evidence type="ECO:0000256" key="2">
    <source>
        <dbReference type="ARBA" id="ARBA00009773"/>
    </source>
</evidence>
<keyword evidence="10" id="KW-1185">Reference proteome</keyword>
<evidence type="ECO:0000256" key="8">
    <source>
        <dbReference type="SAM" id="Phobius"/>
    </source>
</evidence>
<proteinExistence type="inferred from homology"/>
<name>A0A7X6DNU5_9BACT</name>
<dbReference type="EMBL" id="VTOW01000001">
    <property type="protein sequence ID" value="NKE70323.1"/>
    <property type="molecule type" value="Genomic_DNA"/>
</dbReference>
<evidence type="ECO:0000256" key="6">
    <source>
        <dbReference type="ARBA" id="ARBA00022989"/>
    </source>
</evidence>
<comment type="caution">
    <text evidence="9">The sequence shown here is derived from an EMBL/GenBank/DDBJ whole genome shotgun (WGS) entry which is preliminary data.</text>
</comment>
<dbReference type="Proteomes" id="UP000534783">
    <property type="component" value="Unassembled WGS sequence"/>
</dbReference>
<sequence length="359" mass="40270">MTEKVEARREGRWGWLAILALGIGIIYLAGSILIPFLIAFLLAYAFDPVVLFMERRRIRRPFAIWFVILIIAAALVLFLLVVIPIIQEEITRALEQLPRYLEHVRTAFLPYLEERFGIHIPKTYEEITETVLPRLREEAPNIFRPVTAVLLSFFSNTAYLLAAIANLIVIPFAFYYFLKDFETLKATVWGYVPPRHRPEVSRWLHELDRSLAGFIRGQLLVILFLAVLYGIGLTLIGVDLAFVLGIIAAFGEIVPYVGFIVGLSLSILVSLLQFQDFLHPLYVIFLFAAVQSVQGLVVAPLVMGQQVGLHPLVVIAAVYIGGDLFGFVGILLAVPGAAVVVVLFKALADHYRRSPLFRA</sequence>
<feature type="transmembrane region" description="Helical" evidence="8">
    <location>
        <begin position="219"/>
        <end position="247"/>
    </location>
</feature>
<evidence type="ECO:0000256" key="3">
    <source>
        <dbReference type="ARBA" id="ARBA00022448"/>
    </source>
</evidence>
<protein>
    <submittedName>
        <fullName evidence="9">AI-2E family transporter</fullName>
    </submittedName>
</protein>
<dbReference type="AlphaFoldDB" id="A0A7X6DNU5"/>
<evidence type="ECO:0000313" key="10">
    <source>
        <dbReference type="Proteomes" id="UP000534783"/>
    </source>
</evidence>
<gene>
    <name evidence="9" type="ORF">MNODULE_06135</name>
</gene>
<dbReference type="PANTHER" id="PTHR21716:SF53">
    <property type="entry name" value="PERMEASE PERM-RELATED"/>
    <property type="match status" value="1"/>
</dbReference>
<evidence type="ECO:0000313" key="9">
    <source>
        <dbReference type="EMBL" id="NKE70323.1"/>
    </source>
</evidence>
<reference evidence="9 10" key="1">
    <citation type="journal article" date="2020" name="Nature">
        <title>Bacterial chemolithoautotrophy via manganese oxidation.</title>
        <authorList>
            <person name="Yu H."/>
            <person name="Leadbetter J.R."/>
        </authorList>
    </citation>
    <scope>NUCLEOTIDE SEQUENCE [LARGE SCALE GENOMIC DNA]</scope>
    <source>
        <strain evidence="9 10">Mn-1</strain>
    </source>
</reference>
<evidence type="ECO:0000256" key="5">
    <source>
        <dbReference type="ARBA" id="ARBA00022692"/>
    </source>
</evidence>
<keyword evidence="7 8" id="KW-0472">Membrane</keyword>
<feature type="transmembrane region" description="Helical" evidence="8">
    <location>
        <begin position="281"/>
        <end position="304"/>
    </location>
</feature>
<feature type="transmembrane region" description="Helical" evidence="8">
    <location>
        <begin position="12"/>
        <end position="30"/>
    </location>
</feature>
<feature type="transmembrane region" description="Helical" evidence="8">
    <location>
        <begin position="324"/>
        <end position="348"/>
    </location>
</feature>
<feature type="transmembrane region" description="Helical" evidence="8">
    <location>
        <begin position="62"/>
        <end position="86"/>
    </location>
</feature>
<keyword evidence="6 8" id="KW-1133">Transmembrane helix</keyword>
<evidence type="ECO:0000256" key="1">
    <source>
        <dbReference type="ARBA" id="ARBA00004651"/>
    </source>
</evidence>
<dbReference type="InterPro" id="IPR002549">
    <property type="entry name" value="AI-2E-like"/>
</dbReference>
<keyword evidence="3" id="KW-0813">Transport</keyword>
<keyword evidence="5 8" id="KW-0812">Transmembrane</keyword>
<dbReference type="PANTHER" id="PTHR21716">
    <property type="entry name" value="TRANSMEMBRANE PROTEIN"/>
    <property type="match status" value="1"/>
</dbReference>